<sequence length="242" mass="27295">MRVASCSSSSICLRTRWISFDTSPNRCNSSIHPFGARQNQMTITRSNTIIYSYQVERNSSILRWRRCHWVSSSTSSEAPGLKRRRVWAPWRRQGRVRRGGAGGVARTGAATRDPRDGRSRRTAAGAAPPPTTTTMQPPRPPWRRKEEAKEGKLLLLLRRRPRGEGEKLPQRTATIFSSGAVQWSSSSTLYWYGIQVLCVVGKKEEFFYLACDSRVRLVVEDASTREAGSRSWTGRVECDMAG</sequence>
<dbReference type="Proteomes" id="UP000032180">
    <property type="component" value="Chromosome 2"/>
</dbReference>
<name>A0A0D9VMM8_9ORYZ</name>
<protein>
    <submittedName>
        <fullName evidence="2">Uncharacterized protein</fullName>
    </submittedName>
</protein>
<reference evidence="2" key="3">
    <citation type="submission" date="2015-04" db="UniProtKB">
        <authorList>
            <consortium name="EnsemblPlants"/>
        </authorList>
    </citation>
    <scope>IDENTIFICATION</scope>
</reference>
<dbReference type="EnsemblPlants" id="LPERR02G30720.1">
    <property type="protein sequence ID" value="LPERR02G30720.1"/>
    <property type="gene ID" value="LPERR02G30720"/>
</dbReference>
<reference evidence="2 3" key="1">
    <citation type="submission" date="2012-08" db="EMBL/GenBank/DDBJ databases">
        <title>Oryza genome evolution.</title>
        <authorList>
            <person name="Wing R.A."/>
        </authorList>
    </citation>
    <scope>NUCLEOTIDE SEQUENCE</scope>
</reference>
<feature type="compositionally biased region" description="Low complexity" evidence="1">
    <location>
        <begin position="122"/>
        <end position="136"/>
    </location>
</feature>
<dbReference type="AlphaFoldDB" id="A0A0D9VMM8"/>
<dbReference type="Gramene" id="LPERR02G30720.1">
    <property type="protein sequence ID" value="LPERR02G30720.1"/>
    <property type="gene ID" value="LPERR02G30720"/>
</dbReference>
<evidence type="ECO:0000313" key="3">
    <source>
        <dbReference type="Proteomes" id="UP000032180"/>
    </source>
</evidence>
<keyword evidence="3" id="KW-1185">Reference proteome</keyword>
<evidence type="ECO:0000313" key="2">
    <source>
        <dbReference type="EnsemblPlants" id="LPERR02G30720.1"/>
    </source>
</evidence>
<dbReference type="HOGENOM" id="CLU_1148660_0_0_1"/>
<reference evidence="3" key="2">
    <citation type="submission" date="2013-12" db="EMBL/GenBank/DDBJ databases">
        <authorList>
            <person name="Yu Y."/>
            <person name="Lee S."/>
            <person name="de Baynast K."/>
            <person name="Wissotski M."/>
            <person name="Liu L."/>
            <person name="Talag J."/>
            <person name="Goicoechea J."/>
            <person name="Angelova A."/>
            <person name="Jetty R."/>
            <person name="Kudrna D."/>
            <person name="Golser W."/>
            <person name="Rivera L."/>
            <person name="Zhang J."/>
            <person name="Wing R."/>
        </authorList>
    </citation>
    <scope>NUCLEOTIDE SEQUENCE</scope>
</reference>
<feature type="region of interest" description="Disordered" evidence="1">
    <location>
        <begin position="97"/>
        <end position="146"/>
    </location>
</feature>
<evidence type="ECO:0000256" key="1">
    <source>
        <dbReference type="SAM" id="MobiDB-lite"/>
    </source>
</evidence>
<proteinExistence type="predicted"/>
<accession>A0A0D9VMM8</accession>
<organism evidence="2 3">
    <name type="scientific">Leersia perrieri</name>
    <dbReference type="NCBI Taxonomy" id="77586"/>
    <lineage>
        <taxon>Eukaryota</taxon>
        <taxon>Viridiplantae</taxon>
        <taxon>Streptophyta</taxon>
        <taxon>Embryophyta</taxon>
        <taxon>Tracheophyta</taxon>
        <taxon>Spermatophyta</taxon>
        <taxon>Magnoliopsida</taxon>
        <taxon>Liliopsida</taxon>
        <taxon>Poales</taxon>
        <taxon>Poaceae</taxon>
        <taxon>BOP clade</taxon>
        <taxon>Oryzoideae</taxon>
        <taxon>Oryzeae</taxon>
        <taxon>Oryzinae</taxon>
        <taxon>Leersia</taxon>
    </lineage>
</organism>